<keyword evidence="4" id="KW-1185">Reference proteome</keyword>
<evidence type="ECO:0000313" key="2">
    <source>
        <dbReference type="EMBL" id="CAD5230568.1"/>
    </source>
</evidence>
<reference evidence="2" key="2">
    <citation type="submission" date="2020-09" db="EMBL/GenBank/DDBJ databases">
        <authorList>
            <person name="Kikuchi T."/>
        </authorList>
    </citation>
    <scope>NUCLEOTIDE SEQUENCE</scope>
    <source>
        <strain evidence="2">Ka4C1</strain>
    </source>
</reference>
<dbReference type="Proteomes" id="UP000659654">
    <property type="component" value="Unassembled WGS sequence"/>
</dbReference>
<evidence type="ECO:0000256" key="1">
    <source>
        <dbReference type="SAM" id="MobiDB-lite"/>
    </source>
</evidence>
<gene>
    <name evidence="2" type="ORF">BXYJ_LOCUS11052</name>
</gene>
<feature type="region of interest" description="Disordered" evidence="1">
    <location>
        <begin position="43"/>
        <end position="132"/>
    </location>
</feature>
<evidence type="ECO:0000313" key="5">
    <source>
        <dbReference type="WBParaSite" id="BXY_0538800.1"/>
    </source>
</evidence>
<name>A0A1I7RXC3_BURXY</name>
<evidence type="ECO:0000313" key="4">
    <source>
        <dbReference type="Proteomes" id="UP000659654"/>
    </source>
</evidence>
<feature type="compositionally biased region" description="Basic and acidic residues" evidence="1">
    <location>
        <begin position="122"/>
        <end position="132"/>
    </location>
</feature>
<dbReference type="EMBL" id="CAJFDI010000005">
    <property type="protein sequence ID" value="CAD5230568.1"/>
    <property type="molecule type" value="Genomic_DNA"/>
</dbReference>
<sequence>MSGTAGGHCAIRRHGSVKMRCSDRGGASCPRVPCLRGALFSEAPEWESEARRTAARDTTLPLHGERDGRGGRGDLPAGARADARHYQLPPAPARTVRSRPPAPPLEAEHRREEEEQNFLGRNEGRRKEEGTE</sequence>
<dbReference type="AlphaFoldDB" id="A0A1I7RXC3"/>
<evidence type="ECO:0000313" key="3">
    <source>
        <dbReference type="Proteomes" id="UP000095284"/>
    </source>
</evidence>
<dbReference type="Proteomes" id="UP000095284">
    <property type="component" value="Unplaced"/>
</dbReference>
<feature type="compositionally biased region" description="Basic and acidic residues" evidence="1">
    <location>
        <begin position="63"/>
        <end position="72"/>
    </location>
</feature>
<reference evidence="5" key="1">
    <citation type="submission" date="2016-11" db="UniProtKB">
        <authorList>
            <consortium name="WormBaseParasite"/>
        </authorList>
    </citation>
    <scope>IDENTIFICATION</scope>
</reference>
<dbReference type="EMBL" id="CAJFCV020000005">
    <property type="protein sequence ID" value="CAG9121556.1"/>
    <property type="molecule type" value="Genomic_DNA"/>
</dbReference>
<proteinExistence type="predicted"/>
<dbReference type="WBParaSite" id="BXY_0538800.1">
    <property type="protein sequence ID" value="BXY_0538800.1"/>
    <property type="gene ID" value="BXY_0538800"/>
</dbReference>
<organism evidence="3 5">
    <name type="scientific">Bursaphelenchus xylophilus</name>
    <name type="common">Pinewood nematode worm</name>
    <name type="synonym">Aphelenchoides xylophilus</name>
    <dbReference type="NCBI Taxonomy" id="6326"/>
    <lineage>
        <taxon>Eukaryota</taxon>
        <taxon>Metazoa</taxon>
        <taxon>Ecdysozoa</taxon>
        <taxon>Nematoda</taxon>
        <taxon>Chromadorea</taxon>
        <taxon>Rhabditida</taxon>
        <taxon>Tylenchina</taxon>
        <taxon>Tylenchomorpha</taxon>
        <taxon>Aphelenchoidea</taxon>
        <taxon>Aphelenchoididae</taxon>
        <taxon>Bursaphelenchus</taxon>
    </lineage>
</organism>
<accession>A0A1I7RXC3</accession>
<dbReference type="Proteomes" id="UP000582659">
    <property type="component" value="Unassembled WGS sequence"/>
</dbReference>
<protein>
    <submittedName>
        <fullName evidence="2">(pine wood nematode) hypothetical protein</fullName>
    </submittedName>
</protein>